<keyword evidence="2" id="KW-1185">Reference proteome</keyword>
<evidence type="ECO:0000313" key="2">
    <source>
        <dbReference type="Proteomes" id="UP000221734"/>
    </source>
</evidence>
<dbReference type="Pfam" id="PF13489">
    <property type="entry name" value="Methyltransf_23"/>
    <property type="match status" value="1"/>
</dbReference>
<reference evidence="2" key="1">
    <citation type="submission" date="2017-10" db="EMBL/GenBank/DDBJ databases">
        <authorList>
            <person name="Frank J."/>
        </authorList>
    </citation>
    <scope>NUCLEOTIDE SEQUENCE [LARGE SCALE GENOMIC DNA]</scope>
</reference>
<name>A0A2C9CGY7_KUEST</name>
<dbReference type="PANTHER" id="PTHR43591">
    <property type="entry name" value="METHYLTRANSFERASE"/>
    <property type="match status" value="1"/>
</dbReference>
<organism evidence="1 2">
    <name type="scientific">Kuenenia stuttgartiensis</name>
    <dbReference type="NCBI Taxonomy" id="174633"/>
    <lineage>
        <taxon>Bacteria</taxon>
        <taxon>Pseudomonadati</taxon>
        <taxon>Planctomycetota</taxon>
        <taxon>Candidatus Brocadiia</taxon>
        <taxon>Candidatus Brocadiales</taxon>
        <taxon>Candidatus Brocadiaceae</taxon>
        <taxon>Candidatus Kuenenia</taxon>
    </lineage>
</organism>
<dbReference type="SUPFAM" id="SSF53335">
    <property type="entry name" value="S-adenosyl-L-methionine-dependent methyltransferases"/>
    <property type="match status" value="1"/>
</dbReference>
<dbReference type="Proteomes" id="UP000221734">
    <property type="component" value="Chromosome Kuenenia_stuttgartiensis_MBR1"/>
</dbReference>
<dbReference type="AlphaFoldDB" id="A0A2C9CGY7"/>
<protein>
    <submittedName>
        <fullName evidence="1">Uncharacterized protein</fullName>
    </submittedName>
</protein>
<dbReference type="KEGG" id="kst:KSMBR1_2328"/>
<gene>
    <name evidence="1" type="primary">coq3_4</name>
    <name evidence="1" type="ORF">KSMBR1_2328</name>
</gene>
<accession>A0A2C9CGY7</accession>
<dbReference type="OrthoDB" id="272052at2"/>
<dbReference type="RefSeq" id="WP_099325492.1">
    <property type="nucleotide sequence ID" value="NZ_LT934425.1"/>
</dbReference>
<dbReference type="InterPro" id="IPR029063">
    <property type="entry name" value="SAM-dependent_MTases_sf"/>
</dbReference>
<dbReference type="CDD" id="cd02440">
    <property type="entry name" value="AdoMet_MTases"/>
    <property type="match status" value="1"/>
</dbReference>
<evidence type="ECO:0000313" key="1">
    <source>
        <dbReference type="EMBL" id="SOH04823.1"/>
    </source>
</evidence>
<proteinExistence type="predicted"/>
<dbReference type="EMBL" id="LT934425">
    <property type="protein sequence ID" value="SOH04823.1"/>
    <property type="molecule type" value="Genomic_DNA"/>
</dbReference>
<dbReference type="Gene3D" id="3.40.50.150">
    <property type="entry name" value="Vaccinia Virus protein VP39"/>
    <property type="match status" value="1"/>
</dbReference>
<sequence>MNKIFKKTKYNLKEIFFKIFLKSLKTTNIEKREEWLKKTLKKIPDGSRILDAGAGEQQYRCFCTHLNYVAQDFAQYDGKGNDAGLQMGNWNQSNLDIISDITAIPEPDASFDAIMCVEVLEHLTDPIKAIHEFARLLKPGGRLILTAPFCSLTHFAPFHFYSGFNRYFYQKWLKELGFDIVEIVPNGNYFEFLQQEIMRLNLMSLEYATKAKSLSMIEYFAIWKILRTLKRLSKNDNGSNEVLCYGYHVLATKR</sequence>